<name>A0AA39DNN1_VITRO</name>
<dbReference type="PANTHER" id="PTHR42648:SF28">
    <property type="entry name" value="TRANSPOSON-ENCODED PROTEIN WITH RIBONUCLEASE H-LIKE AND RETROVIRUS ZINC FINGER-LIKE DOMAINS"/>
    <property type="match status" value="1"/>
</dbReference>
<keyword evidence="6" id="KW-1185">Reference proteome</keyword>
<evidence type="ECO:0000256" key="1">
    <source>
        <dbReference type="ARBA" id="ARBA00022670"/>
    </source>
</evidence>
<keyword evidence="1" id="KW-0645">Protease</keyword>
<dbReference type="AlphaFoldDB" id="A0AA39DNN1"/>
<dbReference type="InterPro" id="IPR036397">
    <property type="entry name" value="RNaseH_sf"/>
</dbReference>
<keyword evidence="1" id="KW-0378">Hydrolase</keyword>
<evidence type="ECO:0000256" key="2">
    <source>
        <dbReference type="SAM" id="MobiDB-lite"/>
    </source>
</evidence>
<dbReference type="Pfam" id="PF13976">
    <property type="entry name" value="gag_pre-integrs"/>
    <property type="match status" value="1"/>
</dbReference>
<keyword evidence="3" id="KW-0812">Transmembrane</keyword>
<evidence type="ECO:0000256" key="3">
    <source>
        <dbReference type="SAM" id="Phobius"/>
    </source>
</evidence>
<dbReference type="Gene3D" id="3.30.420.10">
    <property type="entry name" value="Ribonuclease H-like superfamily/Ribonuclease H"/>
    <property type="match status" value="1"/>
</dbReference>
<dbReference type="InterPro" id="IPR039537">
    <property type="entry name" value="Retrotran_Ty1/copia-like"/>
</dbReference>
<evidence type="ECO:0000259" key="4">
    <source>
        <dbReference type="PROSITE" id="PS50994"/>
    </source>
</evidence>
<dbReference type="Pfam" id="PF25597">
    <property type="entry name" value="SH3_retrovirus"/>
    <property type="match status" value="1"/>
</dbReference>
<dbReference type="GO" id="GO:0003676">
    <property type="term" value="F:nucleic acid binding"/>
    <property type="evidence" value="ECO:0007669"/>
    <property type="project" value="InterPro"/>
</dbReference>
<dbReference type="EMBL" id="JARBHA010000010">
    <property type="protein sequence ID" value="KAJ9691418.1"/>
    <property type="molecule type" value="Genomic_DNA"/>
</dbReference>
<gene>
    <name evidence="5" type="ORF">PVL29_013561</name>
</gene>
<dbReference type="InterPro" id="IPR025724">
    <property type="entry name" value="GAG-pre-integrase_dom"/>
</dbReference>
<protein>
    <recommendedName>
        <fullName evidence="4">Integrase catalytic domain-containing protein</fullName>
    </recommendedName>
</protein>
<dbReference type="SUPFAM" id="SSF53098">
    <property type="entry name" value="Ribonuclease H-like"/>
    <property type="match status" value="1"/>
</dbReference>
<dbReference type="PROSITE" id="PS50994">
    <property type="entry name" value="INTEGRASE"/>
    <property type="match status" value="1"/>
</dbReference>
<feature type="domain" description="Integrase catalytic" evidence="4">
    <location>
        <begin position="363"/>
        <end position="529"/>
    </location>
</feature>
<reference evidence="5 6" key="1">
    <citation type="journal article" date="2023" name="BMC Biotechnol.">
        <title>Vitis rotundifolia cv Carlos genome sequencing.</title>
        <authorList>
            <person name="Huff M."/>
            <person name="Hulse-Kemp A."/>
            <person name="Scheffler B."/>
            <person name="Youngblood R."/>
            <person name="Simpson S."/>
            <person name="Babiker E."/>
            <person name="Staton M."/>
        </authorList>
    </citation>
    <scope>NUCLEOTIDE SEQUENCE [LARGE SCALE GENOMIC DNA]</scope>
    <source>
        <tissue evidence="5">Leaf</tissue>
    </source>
</reference>
<dbReference type="Pfam" id="PF22936">
    <property type="entry name" value="Pol_BBD"/>
    <property type="match status" value="1"/>
</dbReference>
<comment type="caution">
    <text evidence="5">The sequence shown here is derived from an EMBL/GenBank/DDBJ whole genome shotgun (WGS) entry which is preliminary data.</text>
</comment>
<feature type="compositionally biased region" description="Polar residues" evidence="2">
    <location>
        <begin position="81"/>
        <end position="101"/>
    </location>
</feature>
<dbReference type="GO" id="GO:0006508">
    <property type="term" value="P:proteolysis"/>
    <property type="evidence" value="ECO:0007669"/>
    <property type="project" value="UniProtKB-KW"/>
</dbReference>
<evidence type="ECO:0000313" key="6">
    <source>
        <dbReference type="Proteomes" id="UP001168098"/>
    </source>
</evidence>
<dbReference type="InterPro" id="IPR057670">
    <property type="entry name" value="SH3_retrovirus"/>
</dbReference>
<keyword evidence="3" id="KW-1133">Transmembrane helix</keyword>
<dbReference type="Pfam" id="PF00665">
    <property type="entry name" value="rve"/>
    <property type="match status" value="1"/>
</dbReference>
<keyword evidence="3" id="KW-0472">Membrane</keyword>
<evidence type="ECO:0000313" key="5">
    <source>
        <dbReference type="EMBL" id="KAJ9691418.1"/>
    </source>
</evidence>
<dbReference type="PANTHER" id="PTHR42648">
    <property type="entry name" value="TRANSPOSASE, PUTATIVE-RELATED"/>
    <property type="match status" value="1"/>
</dbReference>
<proteinExistence type="predicted"/>
<dbReference type="FunFam" id="3.30.420.10:FF:000438">
    <property type="match status" value="1"/>
</dbReference>
<dbReference type="Proteomes" id="UP001168098">
    <property type="component" value="Unassembled WGS sequence"/>
</dbReference>
<dbReference type="GO" id="GO:0008233">
    <property type="term" value="F:peptidase activity"/>
    <property type="evidence" value="ECO:0007669"/>
    <property type="project" value="UniProtKB-KW"/>
</dbReference>
<accession>A0AA39DNN1</accession>
<dbReference type="InterPro" id="IPR001584">
    <property type="entry name" value="Integrase_cat-core"/>
</dbReference>
<organism evidence="5 6">
    <name type="scientific">Vitis rotundifolia</name>
    <name type="common">Muscadine grape</name>
    <dbReference type="NCBI Taxonomy" id="103349"/>
    <lineage>
        <taxon>Eukaryota</taxon>
        <taxon>Viridiplantae</taxon>
        <taxon>Streptophyta</taxon>
        <taxon>Embryophyta</taxon>
        <taxon>Tracheophyta</taxon>
        <taxon>Spermatophyta</taxon>
        <taxon>Magnoliopsida</taxon>
        <taxon>eudicotyledons</taxon>
        <taxon>Gunneridae</taxon>
        <taxon>Pentapetalae</taxon>
        <taxon>rosids</taxon>
        <taxon>Vitales</taxon>
        <taxon>Vitaceae</taxon>
        <taxon>Viteae</taxon>
        <taxon>Vitis</taxon>
    </lineage>
</organism>
<dbReference type="InterPro" id="IPR054722">
    <property type="entry name" value="PolX-like_BBD"/>
</dbReference>
<sequence length="814" mass="90256">MDLSTYIGQIASLKEEFLIVMPLTTDVGDQRIQIDKFSMVLTLIGLCPDLETVRDQILGSSSVPSLDDVFARLLRISSTQTLPSDHTSDSSVLVSQTNSQGGCSGNRGRGQRPHCTYCNKLGHTCDRCYQLHGRPPRTAHPLSSSTSQDISLIDSGYDQATKSASIASIAQTGNSSACLTHTSFLGPWILDSGASDHISGNKDLFSSITTTSALPTVTLANGSQTVAKGIGLAHPLPSLPLFSILYTLECSFNLISISKITRTLNCSIIFSDKFVTLQDRRTGKTIGIRRESQGLYHLTSPSTPAVCISTYVPLLIHSRLGHPSLSKFQKMVPPFSSLSSLACESCQLGKHTRVSFPKRLNNRAKSPFELVHTDVWGPCRTASTLGFQYFVTFINDYSRCTWLFLMKNRAELFSIFQKFYAEIQTQFNISIHVLRSDNAREYFSALFTSFMSQHGILHQSSCAHTPQQNRVAERKNRHLVETARTLLLHSNVPFHFWGDAVLTAYYLINRMPSSVLHNQIPHSLLFPDQPLYFLPRVFFCTCFVHILTPGQDKLSAKATKCIFLGYSRLQKGYRCYSSETHRYFLSTDVTFFEDSPFFSTSESLPVSEVLPLPIISPSEAVPSRPLQVYHRRHCVAVPPSLAEVPVDSLPIPSASPAPALPPSTDLPIALRKGNRSTRNPHPIYNILSYHRLSSPYSAFVSVISSVSLPKSTPEALSHPGWRQAMVDEMAALHSNGTWDLVVLPSGKSTVGCRWVYTVKVGPDGQVNRLKARLVAKGYRFMVLIMVTLSLLLPRLLLFVYCFPLLLCVLGLFFS</sequence>
<feature type="region of interest" description="Disordered" evidence="2">
    <location>
        <begin position="81"/>
        <end position="108"/>
    </location>
</feature>
<feature type="transmembrane region" description="Helical" evidence="3">
    <location>
        <begin position="780"/>
        <end position="813"/>
    </location>
</feature>
<dbReference type="GO" id="GO:0015074">
    <property type="term" value="P:DNA integration"/>
    <property type="evidence" value="ECO:0007669"/>
    <property type="project" value="InterPro"/>
</dbReference>
<dbReference type="InterPro" id="IPR012337">
    <property type="entry name" value="RNaseH-like_sf"/>
</dbReference>